<name>A0A4R3KMZ3_9SPHI</name>
<reference evidence="2 3" key="1">
    <citation type="submission" date="2019-03" db="EMBL/GenBank/DDBJ databases">
        <title>Genomic Encyclopedia of Type Strains, Phase IV (KMG-IV): sequencing the most valuable type-strain genomes for metagenomic binning, comparative biology and taxonomic classification.</title>
        <authorList>
            <person name="Goeker M."/>
        </authorList>
    </citation>
    <scope>NUCLEOTIDE SEQUENCE [LARGE SCALE GENOMIC DNA]</scope>
    <source>
        <strain evidence="2 3">DSM 21100</strain>
    </source>
</reference>
<dbReference type="EMBL" id="SMAD01000010">
    <property type="protein sequence ID" value="TCS85811.1"/>
    <property type="molecule type" value="Genomic_DNA"/>
</dbReference>
<organism evidence="2 3">
    <name type="scientific">Anseongella ginsenosidimutans</name>
    <dbReference type="NCBI Taxonomy" id="496056"/>
    <lineage>
        <taxon>Bacteria</taxon>
        <taxon>Pseudomonadati</taxon>
        <taxon>Bacteroidota</taxon>
        <taxon>Sphingobacteriia</taxon>
        <taxon>Sphingobacteriales</taxon>
        <taxon>Sphingobacteriaceae</taxon>
        <taxon>Anseongella</taxon>
    </lineage>
</organism>
<proteinExistence type="predicted"/>
<accession>A0A4R3KMZ3</accession>
<dbReference type="Proteomes" id="UP000295807">
    <property type="component" value="Unassembled WGS sequence"/>
</dbReference>
<feature type="compositionally biased region" description="Acidic residues" evidence="1">
    <location>
        <begin position="153"/>
        <end position="175"/>
    </location>
</feature>
<evidence type="ECO:0000313" key="3">
    <source>
        <dbReference type="Proteomes" id="UP000295807"/>
    </source>
</evidence>
<feature type="region of interest" description="Disordered" evidence="1">
    <location>
        <begin position="139"/>
        <end position="202"/>
    </location>
</feature>
<dbReference type="AlphaFoldDB" id="A0A4R3KMZ3"/>
<sequence>MASFETDKLILMDIADAILEIKAEVGTLDFRSLNEYNEDEYSQQAISTQLAQIGTAAAMLSQEFKDEYGTIDWDVLIGLQFAGDDQELELDTHSEWSLIEYDLTEIGQEVLDLSGTVQSQEDLERVSLNEEDLEDLTERQQKEKAAVESQSQDVEDEADQYTEYDRASEEEDDSFIDQRYNNTYIRDASDDSEEDDSEKRDS</sequence>
<evidence type="ECO:0000256" key="1">
    <source>
        <dbReference type="SAM" id="MobiDB-lite"/>
    </source>
</evidence>
<gene>
    <name evidence="2" type="ORF">EDD80_1108</name>
</gene>
<keyword evidence="3" id="KW-1185">Reference proteome</keyword>
<evidence type="ECO:0000313" key="2">
    <source>
        <dbReference type="EMBL" id="TCS85811.1"/>
    </source>
</evidence>
<protein>
    <submittedName>
        <fullName evidence="2">Uncharacterized protein with HEPN domain</fullName>
    </submittedName>
</protein>
<comment type="caution">
    <text evidence="2">The sequence shown here is derived from an EMBL/GenBank/DDBJ whole genome shotgun (WGS) entry which is preliminary data.</text>
</comment>